<dbReference type="EMBL" id="JASSZA010000001">
    <property type="protein sequence ID" value="KAK2120166.1"/>
    <property type="molecule type" value="Genomic_DNA"/>
</dbReference>
<evidence type="ECO:0000313" key="3">
    <source>
        <dbReference type="Proteomes" id="UP001266305"/>
    </source>
</evidence>
<reference evidence="2 3" key="1">
    <citation type="submission" date="2023-05" db="EMBL/GenBank/DDBJ databases">
        <title>B98-5 Cell Line De Novo Hybrid Assembly: An Optical Mapping Approach.</title>
        <authorList>
            <person name="Kananen K."/>
            <person name="Auerbach J.A."/>
            <person name="Kautto E."/>
            <person name="Blachly J.S."/>
        </authorList>
    </citation>
    <scope>NUCLEOTIDE SEQUENCE [LARGE SCALE GENOMIC DNA]</scope>
    <source>
        <strain evidence="2">B95-8</strain>
        <tissue evidence="2">Cell line</tissue>
    </source>
</reference>
<accession>A0ABQ9WEU9</accession>
<gene>
    <name evidence="2" type="ORF">P7K49_001552</name>
</gene>
<sequence length="279" mass="30776">MEVWVPAQLYLRRVRGPGSRWGGAKSSLGPAFDDSALPRPPSRSGDSREQLPNPISSFLQLHPQEKAGHFTKSFCPFRRKWEMVFAVKAPVFGEQTPALWQCRAPGSCVEHSAKVMKSQHRSNHSTKMRRAALSLHTGDPGAVGGSGGFFLDLLRGDSQATAVTPGPCVGLDHRTWRHREKPPLDAGELTSVAETVRESREHRMLPADVGQASQEGAPRTRFGTVTPEQLHGATGHFPKRQFPGQKPPLQHCLMLQEKAQHTALLSWNHRSLSVLVSTR</sequence>
<keyword evidence="3" id="KW-1185">Reference proteome</keyword>
<evidence type="ECO:0000256" key="1">
    <source>
        <dbReference type="SAM" id="MobiDB-lite"/>
    </source>
</evidence>
<proteinExistence type="predicted"/>
<name>A0ABQ9WEU9_SAGOE</name>
<dbReference type="Proteomes" id="UP001266305">
    <property type="component" value="Unassembled WGS sequence"/>
</dbReference>
<evidence type="ECO:0000313" key="2">
    <source>
        <dbReference type="EMBL" id="KAK2120166.1"/>
    </source>
</evidence>
<feature type="region of interest" description="Disordered" evidence="1">
    <location>
        <begin position="19"/>
        <end position="54"/>
    </location>
</feature>
<comment type="caution">
    <text evidence="2">The sequence shown here is derived from an EMBL/GenBank/DDBJ whole genome shotgun (WGS) entry which is preliminary data.</text>
</comment>
<protein>
    <submittedName>
        <fullName evidence="2">Uncharacterized protein</fullName>
    </submittedName>
</protein>
<organism evidence="2 3">
    <name type="scientific">Saguinus oedipus</name>
    <name type="common">Cotton-top tamarin</name>
    <name type="synonym">Oedipomidas oedipus</name>
    <dbReference type="NCBI Taxonomy" id="9490"/>
    <lineage>
        <taxon>Eukaryota</taxon>
        <taxon>Metazoa</taxon>
        <taxon>Chordata</taxon>
        <taxon>Craniata</taxon>
        <taxon>Vertebrata</taxon>
        <taxon>Euteleostomi</taxon>
        <taxon>Mammalia</taxon>
        <taxon>Eutheria</taxon>
        <taxon>Euarchontoglires</taxon>
        <taxon>Primates</taxon>
        <taxon>Haplorrhini</taxon>
        <taxon>Platyrrhini</taxon>
        <taxon>Cebidae</taxon>
        <taxon>Callitrichinae</taxon>
        <taxon>Saguinus</taxon>
    </lineage>
</organism>